<accession>A0A0A2M3Q4</accession>
<evidence type="ECO:0000259" key="3">
    <source>
        <dbReference type="Pfam" id="PF18962"/>
    </source>
</evidence>
<evidence type="ECO:0000313" key="4">
    <source>
        <dbReference type="EMBL" id="KGO86206.1"/>
    </source>
</evidence>
<dbReference type="Pfam" id="PF18962">
    <property type="entry name" value="Por_Secre_tail"/>
    <property type="match status" value="1"/>
</dbReference>
<evidence type="ECO:0000259" key="2">
    <source>
        <dbReference type="Pfam" id="PF05057"/>
    </source>
</evidence>
<evidence type="ECO:0000313" key="5">
    <source>
        <dbReference type="Proteomes" id="UP000030121"/>
    </source>
</evidence>
<dbReference type="Pfam" id="PF05057">
    <property type="entry name" value="DUF676"/>
    <property type="match status" value="1"/>
</dbReference>
<name>A0A0A2M3Q4_9FLAO</name>
<dbReference type="InterPro" id="IPR007751">
    <property type="entry name" value="DUF676_lipase-like"/>
</dbReference>
<dbReference type="Gene3D" id="3.40.50.1820">
    <property type="entry name" value="alpha/beta hydrolase"/>
    <property type="match status" value="1"/>
</dbReference>
<dbReference type="EMBL" id="JRLW01000031">
    <property type="protein sequence ID" value="KGO86206.1"/>
    <property type="molecule type" value="Genomic_DNA"/>
</dbReference>
<gene>
    <name evidence="4" type="ORF">Q764_13755</name>
</gene>
<reference evidence="4 5" key="1">
    <citation type="submission" date="2013-09" db="EMBL/GenBank/DDBJ databases">
        <authorList>
            <person name="Zeng Z."/>
            <person name="Chen C."/>
        </authorList>
    </citation>
    <scope>NUCLEOTIDE SEQUENCE [LARGE SCALE GENOMIC DNA]</scope>
    <source>
        <strain evidence="4 5">GH29-5</strain>
    </source>
</reference>
<organism evidence="4 5">
    <name type="scientific">Flavobacterium suncheonense GH29-5 = DSM 17707</name>
    <dbReference type="NCBI Taxonomy" id="1121899"/>
    <lineage>
        <taxon>Bacteria</taxon>
        <taxon>Pseudomonadati</taxon>
        <taxon>Bacteroidota</taxon>
        <taxon>Flavobacteriia</taxon>
        <taxon>Flavobacteriales</taxon>
        <taxon>Flavobacteriaceae</taxon>
        <taxon>Flavobacterium</taxon>
    </lineage>
</organism>
<dbReference type="Proteomes" id="UP000030121">
    <property type="component" value="Unassembled WGS sequence"/>
</dbReference>
<feature type="domain" description="DUF676" evidence="2">
    <location>
        <begin position="364"/>
        <end position="430"/>
    </location>
</feature>
<dbReference type="AlphaFoldDB" id="A0A0A2M3Q4"/>
<dbReference type="InterPro" id="IPR026444">
    <property type="entry name" value="Secre_tail"/>
</dbReference>
<keyword evidence="1" id="KW-0732">Signal</keyword>
<dbReference type="NCBIfam" id="TIGR04183">
    <property type="entry name" value="Por_Secre_tail"/>
    <property type="match status" value="1"/>
</dbReference>
<dbReference type="SUPFAM" id="SSF53474">
    <property type="entry name" value="alpha/beta-Hydrolases"/>
    <property type="match status" value="1"/>
</dbReference>
<protein>
    <recommendedName>
        <fullName evidence="6">Secretion system C-terminal sorting domain-containing protein</fullName>
    </recommendedName>
</protein>
<dbReference type="eggNOG" id="COG1075">
    <property type="taxonomic scope" value="Bacteria"/>
</dbReference>
<comment type="caution">
    <text evidence="4">The sequence shown here is derived from an EMBL/GenBank/DDBJ whole genome shotgun (WGS) entry which is preliminary data.</text>
</comment>
<evidence type="ECO:0008006" key="6">
    <source>
        <dbReference type="Google" id="ProtNLM"/>
    </source>
</evidence>
<proteinExistence type="predicted"/>
<dbReference type="STRING" id="1121899.GCA_000430025_02678"/>
<keyword evidence="5" id="KW-1185">Reference proteome</keyword>
<evidence type="ECO:0000256" key="1">
    <source>
        <dbReference type="ARBA" id="ARBA00022729"/>
    </source>
</evidence>
<dbReference type="InterPro" id="IPR029058">
    <property type="entry name" value="AB_hydrolase_fold"/>
</dbReference>
<sequence length="1076" mass="119784">MACFFTSVIYGQQVNNTEFKTKTLQVFQNLDKNRVPHGILLDFGMEFTNLQAFNGTLTDSTVTTSQTLSDIYKTLLMCRVRSNVSTGFITPEEYATRWYTQREKGTITLSGQYFKYNRFADNAYPNKLNYSNNQFSDKFVSGIWQNPYEEKTLFAMAPSITKYKGLNVNVKIPTNLFLSNYPTTVQNLQIDFEDGLGYRLVTLDQLINVNYSQTNTYTWKYKITLTNGQTLLSHSKIQIEEGINATEWTQNQSVTNNLTNNLSDYYKTTITATVPYNGWYGSATVYIKTANGGTTITKPLIVAEGFDTGIILNPEQEAGDNNIEDFIININNSGSNLPLETNTYDIIYVDWNNGVDFIQRNAFVLEEVIKWVNQNKTGGQQNVVLGQSMGGLIARYALRDIELNRNFNHDTRLYVSHDAPHLGANTPLSVQYSARHLRNLYINTPIPFLSGEVVLPMIYNFAEDFSNIINLFGGNTSVDPFITPLQAFSLADVPAARQMQYTWVTNSYQINNTIHDAWQQELSQLGYPQGYAGQSIRNIAIANGSECGVPQVDNGNIMSYVKDAGRDTLLSNYIGLLDAVYGTVLTNPLIVVTALFPGKSYWEIDFQSKYMTTLSQSKNIYHGSIKYKKKIFWFIPVSITVTNMNVNQPAGYLPYDIYGGGQQKTNPNQLPLSGITSNSFGFIPTASALDIGKGTILLNDTDYRKSYVGALPPSAPKNTLFQNFVTHFDQFNHNNNNSRHISFNRRNGNWLRTELNTGLTPEIADCSSFCSNAQITGSAYLCTTGIYSVTNEATSVNWFITEGNSLVTYTTNGNELTLNQVDTNNSGYVTIAATYGNSKCGSTTVTKQVWIGKPNVQDNTIYGGYNTVSVNTTSTHSVSAVPGATQYYWFIYNSSTNCGCTTNSNGFITCPQGTILPKFSGSNSSSITTTTNTASINWGNCQGTYVVNCVAKNSCGENGISHKIINVYTPGGGGTNPCEDNLYVYPNPVENGEMNIIMRPPPGDPCGEIPGYEGKMNEDEKTESEIRIYDLFGNQVHFNKMKDKETKINVNIKRGHYVLNVFTSKGKIKREVIIVK</sequence>
<feature type="domain" description="Secretion system C-terminal sorting" evidence="3">
    <location>
        <begin position="984"/>
        <end position="1074"/>
    </location>
</feature>